<feature type="region of interest" description="Disordered" evidence="1">
    <location>
        <begin position="27"/>
        <end position="48"/>
    </location>
</feature>
<evidence type="ECO:0000313" key="3">
    <source>
        <dbReference type="Proteomes" id="UP000606786"/>
    </source>
</evidence>
<keyword evidence="3" id="KW-1185">Reference proteome</keyword>
<dbReference type="EMBL" id="CAJHJT010000034">
    <property type="protein sequence ID" value="CAD7005964.1"/>
    <property type="molecule type" value="Genomic_DNA"/>
</dbReference>
<feature type="compositionally biased region" description="Basic and acidic residues" evidence="1">
    <location>
        <begin position="27"/>
        <end position="41"/>
    </location>
</feature>
<sequence>MQLKQQYNAAAELSTVAAQRHSAAARTHSECARSAVREHGTYKRKQTIKKLTTKKKRNTINVQVEE</sequence>
<dbReference type="Proteomes" id="UP000606786">
    <property type="component" value="Unassembled WGS sequence"/>
</dbReference>
<reference evidence="2" key="1">
    <citation type="submission" date="2020-11" db="EMBL/GenBank/DDBJ databases">
        <authorList>
            <person name="Whitehead M."/>
        </authorList>
    </citation>
    <scope>NUCLEOTIDE SEQUENCE</scope>
    <source>
        <strain evidence="2">EGII</strain>
    </source>
</reference>
<name>A0A811V4Y2_CERCA</name>
<gene>
    <name evidence="2" type="ORF">CCAP1982_LOCUS14302</name>
</gene>
<comment type="caution">
    <text evidence="2">The sequence shown here is derived from an EMBL/GenBank/DDBJ whole genome shotgun (WGS) entry which is preliminary data.</text>
</comment>
<protein>
    <submittedName>
        <fullName evidence="2">(Mediterranean fruit fly) hypothetical protein</fullName>
    </submittedName>
</protein>
<accession>A0A811V4Y2</accession>
<proteinExistence type="predicted"/>
<dbReference type="AlphaFoldDB" id="A0A811V4Y2"/>
<evidence type="ECO:0000256" key="1">
    <source>
        <dbReference type="SAM" id="MobiDB-lite"/>
    </source>
</evidence>
<organism evidence="2 3">
    <name type="scientific">Ceratitis capitata</name>
    <name type="common">Mediterranean fruit fly</name>
    <name type="synonym">Tephritis capitata</name>
    <dbReference type="NCBI Taxonomy" id="7213"/>
    <lineage>
        <taxon>Eukaryota</taxon>
        <taxon>Metazoa</taxon>
        <taxon>Ecdysozoa</taxon>
        <taxon>Arthropoda</taxon>
        <taxon>Hexapoda</taxon>
        <taxon>Insecta</taxon>
        <taxon>Pterygota</taxon>
        <taxon>Neoptera</taxon>
        <taxon>Endopterygota</taxon>
        <taxon>Diptera</taxon>
        <taxon>Brachycera</taxon>
        <taxon>Muscomorpha</taxon>
        <taxon>Tephritoidea</taxon>
        <taxon>Tephritidae</taxon>
        <taxon>Ceratitis</taxon>
        <taxon>Ceratitis</taxon>
    </lineage>
</organism>
<evidence type="ECO:0000313" key="2">
    <source>
        <dbReference type="EMBL" id="CAD7005964.1"/>
    </source>
</evidence>